<feature type="domain" description="Phosphatidic acid phosphatase type 2/haloperoxidase" evidence="3">
    <location>
        <begin position="120"/>
        <end position="221"/>
    </location>
</feature>
<keyword evidence="2" id="KW-0732">Signal</keyword>
<dbReference type="RefSeq" id="WP_089999506.1">
    <property type="nucleotide sequence ID" value="NZ_FOBV01000003.1"/>
</dbReference>
<evidence type="ECO:0000256" key="1">
    <source>
        <dbReference type="SAM" id="Phobius"/>
    </source>
</evidence>
<dbReference type="PANTHER" id="PTHR14969:SF13">
    <property type="entry name" value="AT30094P"/>
    <property type="match status" value="1"/>
</dbReference>
<dbReference type="EMBL" id="FOBV01000003">
    <property type="protein sequence ID" value="SEM44012.1"/>
    <property type="molecule type" value="Genomic_DNA"/>
</dbReference>
<feature type="transmembrane region" description="Helical" evidence="1">
    <location>
        <begin position="178"/>
        <end position="197"/>
    </location>
</feature>
<name>A0A1H7YCR4_9FLAO</name>
<keyword evidence="1" id="KW-0472">Membrane</keyword>
<evidence type="ECO:0000313" key="5">
    <source>
        <dbReference type="Proteomes" id="UP000199450"/>
    </source>
</evidence>
<feature type="transmembrane region" description="Helical" evidence="1">
    <location>
        <begin position="50"/>
        <end position="69"/>
    </location>
</feature>
<evidence type="ECO:0000313" key="4">
    <source>
        <dbReference type="EMBL" id="SEM44012.1"/>
    </source>
</evidence>
<accession>A0A1H7YCR4</accession>
<evidence type="ECO:0000256" key="2">
    <source>
        <dbReference type="SAM" id="SignalP"/>
    </source>
</evidence>
<dbReference type="SMART" id="SM00014">
    <property type="entry name" value="acidPPc"/>
    <property type="match status" value="1"/>
</dbReference>
<dbReference type="AlphaFoldDB" id="A0A1H7YCR4"/>
<keyword evidence="1" id="KW-0812">Transmembrane</keyword>
<keyword evidence="1" id="KW-1133">Transmembrane helix</keyword>
<dbReference type="Proteomes" id="UP000199450">
    <property type="component" value="Unassembled WGS sequence"/>
</dbReference>
<protein>
    <submittedName>
        <fullName evidence="4">PAP2 superfamily protein</fullName>
    </submittedName>
</protein>
<gene>
    <name evidence="4" type="ORF">SAMN05421856_103249</name>
</gene>
<dbReference type="InterPro" id="IPR036938">
    <property type="entry name" value="PAP2/HPO_sf"/>
</dbReference>
<dbReference type="PANTHER" id="PTHR14969">
    <property type="entry name" value="SPHINGOSINE-1-PHOSPHATE PHOSPHOHYDROLASE"/>
    <property type="match status" value="1"/>
</dbReference>
<feature type="transmembrane region" description="Helical" evidence="1">
    <location>
        <begin position="203"/>
        <end position="224"/>
    </location>
</feature>
<feature type="transmembrane region" description="Helical" evidence="1">
    <location>
        <begin position="90"/>
        <end position="109"/>
    </location>
</feature>
<keyword evidence="5" id="KW-1185">Reference proteome</keyword>
<feature type="signal peptide" evidence="2">
    <location>
        <begin position="1"/>
        <end position="23"/>
    </location>
</feature>
<evidence type="ECO:0000259" key="3">
    <source>
        <dbReference type="SMART" id="SM00014"/>
    </source>
</evidence>
<feature type="chain" id="PRO_5011491483" evidence="2">
    <location>
        <begin position="24"/>
        <end position="263"/>
    </location>
</feature>
<dbReference type="InterPro" id="IPR000326">
    <property type="entry name" value="PAP2/HPO"/>
</dbReference>
<dbReference type="Gene3D" id="1.20.144.10">
    <property type="entry name" value="Phosphatidic acid phosphatase type 2/haloperoxidase"/>
    <property type="match status" value="1"/>
</dbReference>
<dbReference type="OrthoDB" id="9773582at2"/>
<sequence>MWTYVKKNSILILLLKFSLSIYAQDSLSLQKTAQQDSLIIRDDTLDYKKLIVPVSLISAGAIGFTIPEIKKFDYDVRREVNDHTLNNSKLDNYTLFVPAALVYGLNIAGVRGKHNLKDRTIILATSQAILLAIVIPSKSLIGRERPDQSNYMSFPSGHAAIAFSTAQFMFREYRDSNYWISLSGYPFAIFTSVYRIINNKHWVTDVLSGAGIGIFSTEIAYWLYPKIKTLFKSKNEKTLSMISPYFQKSYQQKSLGLKYQLFF</sequence>
<dbReference type="SUPFAM" id="SSF48317">
    <property type="entry name" value="Acid phosphatase/Vanadium-dependent haloperoxidase"/>
    <property type="match status" value="1"/>
</dbReference>
<dbReference type="Pfam" id="PF01569">
    <property type="entry name" value="PAP2"/>
    <property type="match status" value="1"/>
</dbReference>
<dbReference type="CDD" id="cd03394">
    <property type="entry name" value="PAP2_like_5"/>
    <property type="match status" value="1"/>
</dbReference>
<dbReference type="STRING" id="295069.SAMN05421856_103249"/>
<organism evidence="4 5">
    <name type="scientific">Chryseobacterium taichungense</name>
    <dbReference type="NCBI Taxonomy" id="295069"/>
    <lineage>
        <taxon>Bacteria</taxon>
        <taxon>Pseudomonadati</taxon>
        <taxon>Bacteroidota</taxon>
        <taxon>Flavobacteriia</taxon>
        <taxon>Flavobacteriales</taxon>
        <taxon>Weeksellaceae</taxon>
        <taxon>Chryseobacterium group</taxon>
        <taxon>Chryseobacterium</taxon>
    </lineage>
</organism>
<reference evidence="5" key="1">
    <citation type="submission" date="2016-10" db="EMBL/GenBank/DDBJ databases">
        <authorList>
            <person name="Varghese N."/>
            <person name="Submissions S."/>
        </authorList>
    </citation>
    <scope>NUCLEOTIDE SEQUENCE [LARGE SCALE GENOMIC DNA]</scope>
    <source>
        <strain evidence="5">DSM 17453</strain>
    </source>
</reference>
<proteinExistence type="predicted"/>